<evidence type="ECO:0000256" key="1">
    <source>
        <dbReference type="ARBA" id="ARBA00023015"/>
    </source>
</evidence>
<dbReference type="InterPro" id="IPR036271">
    <property type="entry name" value="Tet_transcr_reg_TetR-rel_C_sf"/>
</dbReference>
<name>A0ABT8K6D9_9MICO</name>
<organism evidence="6 7">
    <name type="scientific">Leifsonia williamsii</name>
    <dbReference type="NCBI Taxonomy" id="3035919"/>
    <lineage>
        <taxon>Bacteria</taxon>
        <taxon>Bacillati</taxon>
        <taxon>Actinomycetota</taxon>
        <taxon>Actinomycetes</taxon>
        <taxon>Micrococcales</taxon>
        <taxon>Microbacteriaceae</taxon>
        <taxon>Leifsonia</taxon>
    </lineage>
</organism>
<dbReference type="EMBL" id="JAROCF010000001">
    <property type="protein sequence ID" value="MDN4613010.1"/>
    <property type="molecule type" value="Genomic_DNA"/>
</dbReference>
<comment type="caution">
    <text evidence="6">The sequence shown here is derived from an EMBL/GenBank/DDBJ whole genome shotgun (WGS) entry which is preliminary data.</text>
</comment>
<feature type="domain" description="HTH tetR-type" evidence="5">
    <location>
        <begin position="9"/>
        <end position="67"/>
    </location>
</feature>
<keyword evidence="1" id="KW-0805">Transcription regulation</keyword>
<dbReference type="SUPFAM" id="SSF48498">
    <property type="entry name" value="Tetracyclin repressor-like, C-terminal domain"/>
    <property type="match status" value="1"/>
</dbReference>
<evidence type="ECO:0000259" key="5">
    <source>
        <dbReference type="PROSITE" id="PS50977"/>
    </source>
</evidence>
<feature type="DNA-binding region" description="H-T-H motif" evidence="4">
    <location>
        <begin position="30"/>
        <end position="49"/>
    </location>
</feature>
<dbReference type="InterPro" id="IPR050109">
    <property type="entry name" value="HTH-type_TetR-like_transc_reg"/>
</dbReference>
<evidence type="ECO:0000256" key="3">
    <source>
        <dbReference type="ARBA" id="ARBA00023163"/>
    </source>
</evidence>
<evidence type="ECO:0000256" key="4">
    <source>
        <dbReference type="PROSITE-ProRule" id="PRU00335"/>
    </source>
</evidence>
<dbReference type="SUPFAM" id="SSF46689">
    <property type="entry name" value="Homeodomain-like"/>
    <property type="match status" value="1"/>
</dbReference>
<dbReference type="InterPro" id="IPR001647">
    <property type="entry name" value="HTH_TetR"/>
</dbReference>
<dbReference type="PROSITE" id="PS50977">
    <property type="entry name" value="HTH_TETR_2"/>
    <property type="match status" value="1"/>
</dbReference>
<keyword evidence="7" id="KW-1185">Reference proteome</keyword>
<dbReference type="RefSeq" id="WP_301209825.1">
    <property type="nucleotide sequence ID" value="NZ_JAROCF010000001.1"/>
</dbReference>
<accession>A0ABT8K6D9</accession>
<dbReference type="Proteomes" id="UP001174208">
    <property type="component" value="Unassembled WGS sequence"/>
</dbReference>
<evidence type="ECO:0000313" key="7">
    <source>
        <dbReference type="Proteomes" id="UP001174208"/>
    </source>
</evidence>
<gene>
    <name evidence="6" type="ORF">P5G50_00985</name>
</gene>
<evidence type="ECO:0000256" key="2">
    <source>
        <dbReference type="ARBA" id="ARBA00023125"/>
    </source>
</evidence>
<dbReference type="Gene3D" id="1.10.357.10">
    <property type="entry name" value="Tetracycline Repressor, domain 2"/>
    <property type="match status" value="1"/>
</dbReference>
<protein>
    <submittedName>
        <fullName evidence="6">TetR family transcriptional regulator</fullName>
    </submittedName>
</protein>
<keyword evidence="3" id="KW-0804">Transcription</keyword>
<dbReference type="PANTHER" id="PTHR30055">
    <property type="entry name" value="HTH-TYPE TRANSCRIPTIONAL REGULATOR RUTR"/>
    <property type="match status" value="1"/>
</dbReference>
<keyword evidence="2 4" id="KW-0238">DNA-binding</keyword>
<reference evidence="6" key="1">
    <citation type="submission" date="2023-06" db="EMBL/GenBank/DDBJ databases">
        <title>MT1 and MT2 Draft Genomes of Novel Species.</title>
        <authorList>
            <person name="Venkateswaran K."/>
        </authorList>
    </citation>
    <scope>NUCLEOTIDE SEQUENCE</scope>
    <source>
        <strain evidence="6">F6_8S_P_1B</strain>
    </source>
</reference>
<sequence>MTTLRRDALRNRDRILAAARDIAASGEPLQLNAVARSAEVGVGTVYRHFGTPEALAEGLVEWRFTELTDAARAAADEPDAALALRAFLSAALEAYAADPLFADATVASTPSRPETVALRRELIGALAALVDRVSDRLRAGLDPADLMILMCGLGYAARLRPERGPQYLEAMLDGVLR</sequence>
<dbReference type="PANTHER" id="PTHR30055:SF234">
    <property type="entry name" value="HTH-TYPE TRANSCRIPTIONAL REGULATOR BETI"/>
    <property type="match status" value="1"/>
</dbReference>
<dbReference type="InterPro" id="IPR009057">
    <property type="entry name" value="Homeodomain-like_sf"/>
</dbReference>
<proteinExistence type="predicted"/>
<dbReference type="Pfam" id="PF00440">
    <property type="entry name" value="TetR_N"/>
    <property type="match status" value="1"/>
</dbReference>
<evidence type="ECO:0000313" key="6">
    <source>
        <dbReference type="EMBL" id="MDN4613010.1"/>
    </source>
</evidence>